<comment type="caution">
    <text evidence="4">The sequence shown here is derived from an EMBL/GenBank/DDBJ whole genome shotgun (WGS) entry which is preliminary data.</text>
</comment>
<keyword evidence="2" id="KW-1133">Transmembrane helix</keyword>
<evidence type="ECO:0000256" key="2">
    <source>
        <dbReference type="SAM" id="Phobius"/>
    </source>
</evidence>
<dbReference type="InterPro" id="IPR007890">
    <property type="entry name" value="CHASE2"/>
</dbReference>
<feature type="transmembrane region" description="Helical" evidence="2">
    <location>
        <begin position="290"/>
        <end position="311"/>
    </location>
</feature>
<evidence type="ECO:0000259" key="3">
    <source>
        <dbReference type="PROSITE" id="PS50883"/>
    </source>
</evidence>
<dbReference type="PANTHER" id="PTHR33121">
    <property type="entry name" value="CYCLIC DI-GMP PHOSPHODIESTERASE PDEF"/>
    <property type="match status" value="1"/>
</dbReference>
<evidence type="ECO:0000256" key="1">
    <source>
        <dbReference type="SAM" id="MobiDB-lite"/>
    </source>
</evidence>
<keyword evidence="2" id="KW-0812">Transmembrane</keyword>
<keyword evidence="5" id="KW-1185">Reference proteome</keyword>
<dbReference type="Pfam" id="PF05226">
    <property type="entry name" value="CHASE2"/>
    <property type="match status" value="1"/>
</dbReference>
<dbReference type="SUPFAM" id="SSF141868">
    <property type="entry name" value="EAL domain-like"/>
    <property type="match status" value="1"/>
</dbReference>
<dbReference type="InterPro" id="IPR043128">
    <property type="entry name" value="Rev_trsase/Diguanyl_cyclase"/>
</dbReference>
<dbReference type="Pfam" id="PF00563">
    <property type="entry name" value="EAL"/>
    <property type="match status" value="1"/>
</dbReference>
<dbReference type="Proteomes" id="UP000275232">
    <property type="component" value="Unassembled WGS sequence"/>
</dbReference>
<evidence type="ECO:0000313" key="4">
    <source>
        <dbReference type="EMBL" id="RPF71821.1"/>
    </source>
</evidence>
<dbReference type="PANTHER" id="PTHR33121:SF71">
    <property type="entry name" value="OXYGEN SENSOR PROTEIN DOSP"/>
    <property type="match status" value="1"/>
</dbReference>
<dbReference type="SMART" id="SM01080">
    <property type="entry name" value="CHASE2"/>
    <property type="match status" value="1"/>
</dbReference>
<dbReference type="CDD" id="cd01948">
    <property type="entry name" value="EAL"/>
    <property type="match status" value="1"/>
</dbReference>
<dbReference type="InterPro" id="IPR001633">
    <property type="entry name" value="EAL_dom"/>
</dbReference>
<feature type="domain" description="EAL" evidence="3">
    <location>
        <begin position="528"/>
        <end position="781"/>
    </location>
</feature>
<feature type="transmembrane region" description="Helical" evidence="2">
    <location>
        <begin position="39"/>
        <end position="58"/>
    </location>
</feature>
<reference evidence="4 5" key="1">
    <citation type="submission" date="2018-11" db="EMBL/GenBank/DDBJ databases">
        <title>Erythrobacter spongiae sp. nov., isolated from a marine sponge.</title>
        <authorList>
            <person name="Zhuang L."/>
            <person name="Luo L."/>
        </authorList>
    </citation>
    <scope>NUCLEOTIDE SEQUENCE [LARGE SCALE GENOMIC DNA]</scope>
    <source>
        <strain evidence="4 5">HN-E23</strain>
    </source>
</reference>
<feature type="region of interest" description="Disordered" evidence="1">
    <location>
        <begin position="1"/>
        <end position="27"/>
    </location>
</feature>
<name>A0A3N5DRK7_9SPHN</name>
<dbReference type="GO" id="GO:0071111">
    <property type="term" value="F:cyclic-guanylate-specific phosphodiesterase activity"/>
    <property type="evidence" value="ECO:0007669"/>
    <property type="project" value="InterPro"/>
</dbReference>
<dbReference type="Gene3D" id="3.30.70.270">
    <property type="match status" value="1"/>
</dbReference>
<keyword evidence="2" id="KW-0472">Membrane</keyword>
<evidence type="ECO:0000313" key="5">
    <source>
        <dbReference type="Proteomes" id="UP000275232"/>
    </source>
</evidence>
<dbReference type="InterPro" id="IPR050706">
    <property type="entry name" value="Cyclic-di-GMP_PDE-like"/>
</dbReference>
<gene>
    <name evidence="4" type="ORF">EG799_09465</name>
</gene>
<dbReference type="SMART" id="SM00052">
    <property type="entry name" value="EAL"/>
    <property type="match status" value="1"/>
</dbReference>
<feature type="transmembrane region" description="Helical" evidence="2">
    <location>
        <begin position="318"/>
        <end position="336"/>
    </location>
</feature>
<organism evidence="4 5">
    <name type="scientific">Aurantiacibacter spongiae</name>
    <dbReference type="NCBI Taxonomy" id="2488860"/>
    <lineage>
        <taxon>Bacteria</taxon>
        <taxon>Pseudomonadati</taxon>
        <taxon>Pseudomonadota</taxon>
        <taxon>Alphaproteobacteria</taxon>
        <taxon>Sphingomonadales</taxon>
        <taxon>Erythrobacteraceae</taxon>
        <taxon>Aurantiacibacter</taxon>
    </lineage>
</organism>
<dbReference type="InterPro" id="IPR035919">
    <property type="entry name" value="EAL_sf"/>
</dbReference>
<accession>A0A3N5DRK7</accession>
<proteinExistence type="predicted"/>
<protein>
    <submittedName>
        <fullName evidence="4">GGDEF domain-containing protein</fullName>
    </submittedName>
</protein>
<sequence length="788" mass="86832">MRPAGWNRCQAGRNRRQGVSQKRSEVKAKSPRAERVMQVLWAGAIALGLYALTLLMPVDQFIWTLQSRLAEHRASGDIVFVGAERELADADFPERRTELANILDKLRKAGVGDVYVDVVFDRPGTPADDARLRRALENLGSRAHLTKAFTTDFDGRMVARKSIPKIGKGISEVGSYTWMNVLGYAWYMPYRVPEISEDLPTLPAAIAGDSGDSSRDFPISYAFSLDSIPSYRIEDLEGANEFASFAGKSVVIGQMRSGDMHPLNIPGHVGIPTSYASIFAAETLKASQTVMIDAIVPIITVFLLLLSGVIVRSVWLRYTAYGVSVLLVPAFLAITAEMAIRANTADAVALLAIFAAFRIRARWKRNLRLVDGETGLPTFLALETDKDVAEHVPAIIVARIQRFQEVRRTLPTELHIEYLLSIVSRLRAATQDAEIYLGEGHLIAWTMAEKDPTLLREHLEGLRALFSSPLVVGDEQVDVGITFGIDLTPSPAVSRRLSAAVAAAEKTTETFEPIAIVDAASQEDLLWNISLQARIDQALASGEIYLAFQPKILVQTGEIIGVEALVRWSDPVRGQIPPDHFIRQCETAGRMGHLTRYVLEQACMAGNAFEDNGLNIPVAVNISATLLHEREIVSMVREALDKTGFEPRRLTLEITETFRISNLDVANEILAELGSLGTKISMDDFGVGAASLEALLRLPFDELKIDRMFTARICDDPKALGIVRSVLQLGRDLRIIVVAEGVEDAETLTKLRENGCLVAQGFGIFRPDRIEKIIESQGLEQEPLRNMV</sequence>
<dbReference type="PROSITE" id="PS50883">
    <property type="entry name" value="EAL"/>
    <property type="match status" value="1"/>
</dbReference>
<dbReference type="Gene3D" id="3.20.20.450">
    <property type="entry name" value="EAL domain"/>
    <property type="match status" value="1"/>
</dbReference>
<dbReference type="AlphaFoldDB" id="A0A3N5DRK7"/>
<dbReference type="EMBL" id="RPFZ01000001">
    <property type="protein sequence ID" value="RPF71821.1"/>
    <property type="molecule type" value="Genomic_DNA"/>
</dbReference>